<dbReference type="PROSITE" id="PS51094">
    <property type="entry name" value="PTS_EIIA_TYPE_2"/>
    <property type="match status" value="1"/>
</dbReference>
<name>A0A5E6MFL5_9BACT</name>
<dbReference type="GO" id="GO:0016740">
    <property type="term" value="F:transferase activity"/>
    <property type="evidence" value="ECO:0007669"/>
    <property type="project" value="UniProtKB-KW"/>
</dbReference>
<dbReference type="InterPro" id="IPR016152">
    <property type="entry name" value="PTrfase/Anion_transptr"/>
</dbReference>
<accession>A0A5E6MFL5</accession>
<organism evidence="2 3">
    <name type="scientific">Methylacidimicrobium cyclopophantes</name>
    <dbReference type="NCBI Taxonomy" id="1041766"/>
    <lineage>
        <taxon>Bacteria</taxon>
        <taxon>Pseudomonadati</taxon>
        <taxon>Verrucomicrobiota</taxon>
        <taxon>Methylacidimicrobium</taxon>
    </lineage>
</organism>
<feature type="domain" description="PTS EIIA type-2" evidence="1">
    <location>
        <begin position="5"/>
        <end position="148"/>
    </location>
</feature>
<dbReference type="RefSeq" id="WP_178087562.1">
    <property type="nucleotide sequence ID" value="NZ_CABFUZ020000002.1"/>
</dbReference>
<protein>
    <submittedName>
        <fullName evidence="2">PTS system, ascorbate-specific IIA component</fullName>
        <ecNumber evidence="2">2.7.1.194</ecNumber>
    </submittedName>
</protein>
<sequence length="152" mass="16859">MNLGELIKPERVSLNVRARTWTDAIREVAELLREAPEIDDFSAFLEEILAAQGGGHHWFESEVGFPHVRSGHVKNLVVAAGRSVEGLVLQEGQPPVKLIFVIGVPKQFHTEYLIAVGALARVVHEAPSRARLLRVKQPEEFVSLIAAEEQKV</sequence>
<dbReference type="InterPro" id="IPR051541">
    <property type="entry name" value="PTS_SugarTrans_NitroReg"/>
</dbReference>
<evidence type="ECO:0000313" key="2">
    <source>
        <dbReference type="EMBL" id="VVM04338.1"/>
    </source>
</evidence>
<evidence type="ECO:0000259" key="1">
    <source>
        <dbReference type="PROSITE" id="PS51094"/>
    </source>
</evidence>
<dbReference type="AlphaFoldDB" id="A0A5E6MFL5"/>
<dbReference type="EC" id="2.7.1.194" evidence="2"/>
<dbReference type="Proteomes" id="UP000381693">
    <property type="component" value="Unassembled WGS sequence"/>
</dbReference>
<dbReference type="EMBL" id="CABFUZ020000002">
    <property type="protein sequence ID" value="VVM04338.1"/>
    <property type="molecule type" value="Genomic_DNA"/>
</dbReference>
<dbReference type="Pfam" id="PF00359">
    <property type="entry name" value="PTS_EIIA_2"/>
    <property type="match status" value="1"/>
</dbReference>
<reference evidence="2" key="1">
    <citation type="submission" date="2019-09" db="EMBL/GenBank/DDBJ databases">
        <authorList>
            <person name="Cremers G."/>
        </authorList>
    </citation>
    <scope>NUCLEOTIDE SEQUENCE [LARGE SCALE GENOMIC DNA]</scope>
    <source>
        <strain evidence="2">3B</strain>
    </source>
</reference>
<evidence type="ECO:0000313" key="3">
    <source>
        <dbReference type="Proteomes" id="UP000381693"/>
    </source>
</evidence>
<dbReference type="SUPFAM" id="SSF55804">
    <property type="entry name" value="Phoshotransferase/anion transport protein"/>
    <property type="match status" value="1"/>
</dbReference>
<keyword evidence="3" id="KW-1185">Reference proteome</keyword>
<dbReference type="InterPro" id="IPR002178">
    <property type="entry name" value="PTS_EIIA_type-2_dom"/>
</dbReference>
<keyword evidence="2" id="KW-0808">Transferase</keyword>
<dbReference type="Gene3D" id="3.40.930.10">
    <property type="entry name" value="Mannitol-specific EII, Chain A"/>
    <property type="match status" value="1"/>
</dbReference>
<comment type="caution">
    <text evidence="2">The sequence shown here is derived from an EMBL/GenBank/DDBJ whole genome shotgun (WGS) entry which is preliminary data.</text>
</comment>
<gene>
    <name evidence="2" type="primary">PTS-Ula-EIIA/ulaC/sgaA</name>
    <name evidence="2" type="ORF">MAMC_00010</name>
</gene>
<dbReference type="PANTHER" id="PTHR47738:SF2">
    <property type="entry name" value="PTS SYSTEM FRUCTOSE-LIKE EIIA COMPONENT"/>
    <property type="match status" value="1"/>
</dbReference>
<proteinExistence type="predicted"/>
<dbReference type="PANTHER" id="PTHR47738">
    <property type="entry name" value="PTS SYSTEM FRUCTOSE-LIKE EIIA COMPONENT-RELATED"/>
    <property type="match status" value="1"/>
</dbReference>